<organism evidence="1 2">
    <name type="scientific">Neotoma lepida</name>
    <name type="common">Desert woodrat</name>
    <dbReference type="NCBI Taxonomy" id="56216"/>
    <lineage>
        <taxon>Eukaryota</taxon>
        <taxon>Metazoa</taxon>
        <taxon>Chordata</taxon>
        <taxon>Craniata</taxon>
        <taxon>Vertebrata</taxon>
        <taxon>Euteleostomi</taxon>
        <taxon>Mammalia</taxon>
        <taxon>Eutheria</taxon>
        <taxon>Euarchontoglires</taxon>
        <taxon>Glires</taxon>
        <taxon>Rodentia</taxon>
        <taxon>Myomorpha</taxon>
        <taxon>Muroidea</taxon>
        <taxon>Cricetidae</taxon>
        <taxon>Neotominae</taxon>
        <taxon>Neotoma</taxon>
    </lineage>
</organism>
<keyword evidence="2" id="KW-1185">Reference proteome</keyword>
<reference evidence="1 2" key="1">
    <citation type="submission" date="2016-06" db="EMBL/GenBank/DDBJ databases">
        <title>The Draft Genome Sequence and Annotation of the Desert Woodrat Neotoma lepida.</title>
        <authorList>
            <person name="Campbell M."/>
            <person name="Oakeson K.F."/>
            <person name="Yandell M."/>
            <person name="Halpert J.R."/>
            <person name="Dearing D."/>
        </authorList>
    </citation>
    <scope>NUCLEOTIDE SEQUENCE [LARGE SCALE GENOMIC DNA]</scope>
    <source>
        <strain evidence="1">417</strain>
        <tissue evidence="1">Liver</tissue>
    </source>
</reference>
<dbReference type="OrthoDB" id="9973968at2759"/>
<evidence type="ECO:0000313" key="2">
    <source>
        <dbReference type="Proteomes" id="UP000092124"/>
    </source>
</evidence>
<gene>
    <name evidence="1" type="ORF">A6R68_15061</name>
</gene>
<dbReference type="Proteomes" id="UP000092124">
    <property type="component" value="Unassembled WGS sequence"/>
</dbReference>
<protein>
    <submittedName>
        <fullName evidence="1">Uncharacterized protein</fullName>
    </submittedName>
</protein>
<proteinExistence type="predicted"/>
<dbReference type="AlphaFoldDB" id="A0A1A6H732"/>
<comment type="caution">
    <text evidence="1">The sequence shown here is derived from an EMBL/GenBank/DDBJ whole genome shotgun (WGS) entry which is preliminary data.</text>
</comment>
<sequence length="131" mass="14872">MVLSSFSTLDILSPGDRRSYLLDGSSNSIQQESLTVPMGLEDSTPGVQQKQQQSGAALQELEVEEIAPTDVKYRLQLLEETQLLKKSLNGHNQYYKPGWIPVSKTHREWFKPWKMENVIYHGDKPSHSGEN</sequence>
<dbReference type="EMBL" id="LZPO01044432">
    <property type="protein sequence ID" value="OBS74408.1"/>
    <property type="molecule type" value="Genomic_DNA"/>
</dbReference>
<accession>A0A1A6H732</accession>
<name>A0A1A6H732_NEOLE</name>
<evidence type="ECO:0000313" key="1">
    <source>
        <dbReference type="EMBL" id="OBS74408.1"/>
    </source>
</evidence>